<dbReference type="RefSeq" id="WP_219003755.1">
    <property type="nucleotide sequence ID" value="NZ_CP079194.1"/>
</dbReference>
<evidence type="ECO:0000313" key="2">
    <source>
        <dbReference type="Proteomes" id="UP000825009"/>
    </source>
</evidence>
<keyword evidence="2" id="KW-1185">Reference proteome</keyword>
<sequence length="303" mass="33919">MNPRTVKGAIKSWLRPTERDRTLRDLRENAERVAPSSDVPVVFCAPLMGKHFAEDWAKVSAGVARMVRSLLAQSDPNWTLLLTSQDRPEGLPDDPRIVFLPFEAEVTGMDKRQKVMHLMQELANHLAGRDGYLHALDADDILHPDVVAHIRSDNNGQGYWYKWGGMLDAETGTIARCGPRSLRYPTSRPFLSQCGSSAAIYVDFRAPERRAAEQATLFYGSGHRNFLRVTKALGLTLAPLPFPAGLYVMNTGENMRQKRGLMHRKMTYLKQNRLPEQQQEEYAAMFGLSADAPAPASVATRRG</sequence>
<gene>
    <name evidence="1" type="ORF">KYE46_04490</name>
</gene>
<dbReference type="KEGG" id="gce:KYE46_04490"/>
<reference evidence="1 2" key="1">
    <citation type="submission" date="2021-07" db="EMBL/GenBank/DDBJ databases">
        <title>A novel Jannaschia species isolated from marine dinoflagellate Ceratoperidinium margalefii.</title>
        <authorList>
            <person name="Jiang Y."/>
            <person name="Li Z."/>
        </authorList>
    </citation>
    <scope>NUCLEOTIDE SEQUENCE [LARGE SCALE GENOMIC DNA]</scope>
    <source>
        <strain evidence="1 2">J12C1-MA-4</strain>
    </source>
</reference>
<evidence type="ECO:0000313" key="1">
    <source>
        <dbReference type="EMBL" id="QXT40508.1"/>
    </source>
</evidence>
<dbReference type="GO" id="GO:0016740">
    <property type="term" value="F:transferase activity"/>
    <property type="evidence" value="ECO:0007669"/>
    <property type="project" value="UniProtKB-KW"/>
</dbReference>
<dbReference type="AlphaFoldDB" id="A0A8F6YBF6"/>
<dbReference type="Proteomes" id="UP000825009">
    <property type="component" value="Chromosome"/>
</dbReference>
<protein>
    <submittedName>
        <fullName evidence="1">Rhamnosyl transferase</fullName>
    </submittedName>
</protein>
<name>A0A8F6YBF6_9RHOB</name>
<keyword evidence="1" id="KW-0808">Transferase</keyword>
<accession>A0A8F6YBF6</accession>
<proteinExistence type="predicted"/>
<organism evidence="1 2">
    <name type="scientific">Gymnodinialimonas ceratoperidinii</name>
    <dbReference type="NCBI Taxonomy" id="2856823"/>
    <lineage>
        <taxon>Bacteria</taxon>
        <taxon>Pseudomonadati</taxon>
        <taxon>Pseudomonadota</taxon>
        <taxon>Alphaproteobacteria</taxon>
        <taxon>Rhodobacterales</taxon>
        <taxon>Paracoccaceae</taxon>
        <taxon>Gymnodinialimonas</taxon>
    </lineage>
</organism>
<dbReference type="EMBL" id="CP079194">
    <property type="protein sequence ID" value="QXT40508.1"/>
    <property type="molecule type" value="Genomic_DNA"/>
</dbReference>